<dbReference type="Pfam" id="PF13280">
    <property type="entry name" value="WYL"/>
    <property type="match status" value="1"/>
</dbReference>
<dbReference type="Pfam" id="PF25583">
    <property type="entry name" value="WCX"/>
    <property type="match status" value="1"/>
</dbReference>
<organism evidence="6 7">
    <name type="scientific">Treponema primitia (strain ATCC BAA-887 / DSM 12427 / ZAS-2)</name>
    <dbReference type="NCBI Taxonomy" id="545694"/>
    <lineage>
        <taxon>Bacteria</taxon>
        <taxon>Pseudomonadati</taxon>
        <taxon>Spirochaetota</taxon>
        <taxon>Spirochaetia</taxon>
        <taxon>Spirochaetales</taxon>
        <taxon>Treponemataceae</taxon>
        <taxon>Treponema</taxon>
    </lineage>
</organism>
<keyword evidence="7" id="KW-1185">Reference proteome</keyword>
<feature type="domain" description="WYL" evidence="4">
    <location>
        <begin position="161"/>
        <end position="228"/>
    </location>
</feature>
<dbReference type="AlphaFoldDB" id="F5YL57"/>
<dbReference type="PROSITE" id="PS00894">
    <property type="entry name" value="HTH_DEOR_1"/>
    <property type="match status" value="1"/>
</dbReference>
<accession>F5YL57</accession>
<dbReference type="InterPro" id="IPR057727">
    <property type="entry name" value="WCX_dom"/>
</dbReference>
<evidence type="ECO:0000313" key="6">
    <source>
        <dbReference type="EMBL" id="AEF86058.1"/>
    </source>
</evidence>
<proteinExistence type="predicted"/>
<name>F5YL57_TREPZ</name>
<protein>
    <submittedName>
        <fullName evidence="6">Putative helix-turn-helix, type 11 domain protein</fullName>
    </submittedName>
</protein>
<dbReference type="eggNOG" id="COG2378">
    <property type="taxonomic scope" value="Bacteria"/>
</dbReference>
<dbReference type="RefSeq" id="WP_015708269.1">
    <property type="nucleotide sequence ID" value="NC_015578.1"/>
</dbReference>
<sequence length="343" mass="40106">MKEQRKSLPRASLARIYHIDREIASGKYPNADKLAKGYETSKATIHRDIDYMRNFLEAPIEYNARHRGYYYTEKTFRLPARYAAAEDMLALGMAKSLLRLYQDTPLYDSAKRLLDEITLPLTQDDTGTPGKAPPGQADKSPWYEKRVVVPPVASAPVKPELWQTIIDGIRENHLITFDYQGMDDRDYKTRLVRPYQLLFQDGMWYLYGYAEERKAVRTFSLSRMENAALTNETFELSPNYDFFCNHDGSYFGVYLGKKYYFKIWFSNDTARYIEERQWASNQKIKKAEKGDGIIIHFTSAQFKKVLWWVLSYGSGAFPLEPPELVKEWEQNVEGMRKHRNKVT</sequence>
<dbReference type="PANTHER" id="PTHR34580">
    <property type="match status" value="1"/>
</dbReference>
<keyword evidence="2" id="KW-0238">DNA-binding</keyword>
<dbReference type="STRING" id="545694.TREPR_1873"/>
<dbReference type="PANTHER" id="PTHR34580:SF9">
    <property type="entry name" value="SLL5097 PROTEIN"/>
    <property type="match status" value="1"/>
</dbReference>
<keyword evidence="3" id="KW-0804">Transcription</keyword>
<dbReference type="InterPro" id="IPR018356">
    <property type="entry name" value="Tscrpt_reg_HTH_DeoR_CS"/>
</dbReference>
<gene>
    <name evidence="6" type="ordered locus">TREPR_1873</name>
</gene>
<evidence type="ECO:0000313" key="7">
    <source>
        <dbReference type="Proteomes" id="UP000009223"/>
    </source>
</evidence>
<dbReference type="InterPro" id="IPR026881">
    <property type="entry name" value="WYL_dom"/>
</dbReference>
<evidence type="ECO:0000256" key="1">
    <source>
        <dbReference type="ARBA" id="ARBA00023015"/>
    </source>
</evidence>
<feature type="domain" description="WCX" evidence="5">
    <location>
        <begin position="259"/>
        <end position="329"/>
    </location>
</feature>
<dbReference type="InterPro" id="IPR051534">
    <property type="entry name" value="CBASS_pafABC_assoc_protein"/>
</dbReference>
<dbReference type="GO" id="GO:0003700">
    <property type="term" value="F:DNA-binding transcription factor activity"/>
    <property type="evidence" value="ECO:0007669"/>
    <property type="project" value="InterPro"/>
</dbReference>
<dbReference type="EMBL" id="CP001843">
    <property type="protein sequence ID" value="AEF86058.1"/>
    <property type="molecule type" value="Genomic_DNA"/>
</dbReference>
<dbReference type="Proteomes" id="UP000009223">
    <property type="component" value="Chromosome"/>
</dbReference>
<dbReference type="PROSITE" id="PS52050">
    <property type="entry name" value="WYL"/>
    <property type="match status" value="1"/>
</dbReference>
<dbReference type="KEGG" id="tpi:TREPR_1873"/>
<evidence type="ECO:0000259" key="5">
    <source>
        <dbReference type="Pfam" id="PF25583"/>
    </source>
</evidence>
<keyword evidence="1" id="KW-0805">Transcription regulation</keyword>
<dbReference type="HOGENOM" id="CLU_041141_4_1_12"/>
<evidence type="ECO:0000256" key="2">
    <source>
        <dbReference type="ARBA" id="ARBA00023125"/>
    </source>
</evidence>
<dbReference type="GO" id="GO:0003677">
    <property type="term" value="F:DNA binding"/>
    <property type="evidence" value="ECO:0007669"/>
    <property type="project" value="UniProtKB-KW"/>
</dbReference>
<dbReference type="OrthoDB" id="369264at2"/>
<evidence type="ECO:0000256" key="3">
    <source>
        <dbReference type="ARBA" id="ARBA00023163"/>
    </source>
</evidence>
<reference evidence="7" key="1">
    <citation type="submission" date="2009-12" db="EMBL/GenBank/DDBJ databases">
        <title>Complete sequence of Treponema primitia strain ZAS-2.</title>
        <authorList>
            <person name="Tetu S.G."/>
            <person name="Matson E."/>
            <person name="Ren Q."/>
            <person name="Seshadri R."/>
            <person name="Elbourne L."/>
            <person name="Hassan K.A."/>
            <person name="Durkin A."/>
            <person name="Radune D."/>
            <person name="Mohamoud Y."/>
            <person name="Shay R."/>
            <person name="Jin S."/>
            <person name="Zhang X."/>
            <person name="Lucey K."/>
            <person name="Ballor N.R."/>
            <person name="Ottesen E."/>
            <person name="Rosenthal R."/>
            <person name="Allen A."/>
            <person name="Leadbetter J.R."/>
            <person name="Paulsen I.T."/>
        </authorList>
    </citation>
    <scope>NUCLEOTIDE SEQUENCE [LARGE SCALE GENOMIC DNA]</scope>
    <source>
        <strain evidence="7">ATCC BAA-887 / DSM 12427 / ZAS-2</strain>
    </source>
</reference>
<reference evidence="6 7" key="2">
    <citation type="journal article" date="2011" name="ISME J.">
        <title>RNA-seq reveals cooperative metabolic interactions between two termite-gut spirochete species in co-culture.</title>
        <authorList>
            <person name="Rosenthal A.Z."/>
            <person name="Matson E.G."/>
            <person name="Eldar A."/>
            <person name="Leadbetter J.R."/>
        </authorList>
    </citation>
    <scope>NUCLEOTIDE SEQUENCE [LARGE SCALE GENOMIC DNA]</scope>
    <source>
        <strain evidence="7">ATCC BAA-887 / DSM 12427 / ZAS-2</strain>
    </source>
</reference>
<evidence type="ECO:0000259" key="4">
    <source>
        <dbReference type="Pfam" id="PF13280"/>
    </source>
</evidence>